<gene>
    <name evidence="1" type="ORF">L6164_021922</name>
</gene>
<sequence>METFSSALEFHTLSEIEIELEKLRFAMAVSASVLQSIYLLLTNSMSSDRRVLKISRTHSSIGENRCEFFTALKLAVFIAKIARIDYSKEWLRIMVPTIMVLRSYASSLTVNSSASC</sequence>
<proteinExistence type="predicted"/>
<dbReference type="EMBL" id="CM039434">
    <property type="protein sequence ID" value="KAI4322208.1"/>
    <property type="molecule type" value="Genomic_DNA"/>
</dbReference>
<evidence type="ECO:0000313" key="1">
    <source>
        <dbReference type="EMBL" id="KAI4322208.1"/>
    </source>
</evidence>
<comment type="caution">
    <text evidence="1">The sequence shown here is derived from an EMBL/GenBank/DDBJ whole genome shotgun (WGS) entry which is preliminary data.</text>
</comment>
<evidence type="ECO:0000313" key="2">
    <source>
        <dbReference type="Proteomes" id="UP000828941"/>
    </source>
</evidence>
<name>A0ACB9MDZ7_BAUVA</name>
<protein>
    <submittedName>
        <fullName evidence="1">Uncharacterized protein</fullName>
    </submittedName>
</protein>
<accession>A0ACB9MDZ7</accession>
<reference evidence="1 2" key="1">
    <citation type="journal article" date="2022" name="DNA Res.">
        <title>Chromosomal-level genome assembly of the orchid tree Bauhinia variegata (Leguminosae; Cercidoideae) supports the allotetraploid origin hypothesis of Bauhinia.</title>
        <authorList>
            <person name="Zhong Y."/>
            <person name="Chen Y."/>
            <person name="Zheng D."/>
            <person name="Pang J."/>
            <person name="Liu Y."/>
            <person name="Luo S."/>
            <person name="Meng S."/>
            <person name="Qian L."/>
            <person name="Wei D."/>
            <person name="Dai S."/>
            <person name="Zhou R."/>
        </authorList>
    </citation>
    <scope>NUCLEOTIDE SEQUENCE [LARGE SCALE GENOMIC DNA]</scope>
    <source>
        <strain evidence="1">BV-YZ2020</strain>
    </source>
</reference>
<keyword evidence="2" id="KW-1185">Reference proteome</keyword>
<organism evidence="1 2">
    <name type="scientific">Bauhinia variegata</name>
    <name type="common">Purple orchid tree</name>
    <name type="synonym">Phanera variegata</name>
    <dbReference type="NCBI Taxonomy" id="167791"/>
    <lineage>
        <taxon>Eukaryota</taxon>
        <taxon>Viridiplantae</taxon>
        <taxon>Streptophyta</taxon>
        <taxon>Embryophyta</taxon>
        <taxon>Tracheophyta</taxon>
        <taxon>Spermatophyta</taxon>
        <taxon>Magnoliopsida</taxon>
        <taxon>eudicotyledons</taxon>
        <taxon>Gunneridae</taxon>
        <taxon>Pentapetalae</taxon>
        <taxon>rosids</taxon>
        <taxon>fabids</taxon>
        <taxon>Fabales</taxon>
        <taxon>Fabaceae</taxon>
        <taxon>Cercidoideae</taxon>
        <taxon>Cercideae</taxon>
        <taxon>Bauhiniinae</taxon>
        <taxon>Bauhinia</taxon>
    </lineage>
</organism>
<dbReference type="Proteomes" id="UP000828941">
    <property type="component" value="Chromosome 9"/>
</dbReference>